<feature type="compositionally biased region" description="Low complexity" evidence="5">
    <location>
        <begin position="186"/>
        <end position="196"/>
    </location>
</feature>
<evidence type="ECO:0000256" key="1">
    <source>
        <dbReference type="ARBA" id="ARBA00022448"/>
    </source>
</evidence>
<comment type="subunit">
    <text evidence="4">Component of the lipopolysaccharide transport and assembly complex.</text>
</comment>
<dbReference type="InterPro" id="IPR005653">
    <property type="entry name" value="OstA-like_N"/>
</dbReference>
<sequence precursor="true">MRKRFLPILLLSALSIVAGIAHAEKADRNKPMNIEADTLRHDELKQTSVFTGRVVMTKGTIVLRGARLDVRQDPDGYQHGTVTAEPGQRAFFRQKRDSLPGQPDEFVEGEGEVIEYDGRADNVRFIRRAELRRYRGSVLNDEITGAVIVYNNLTDVFTVDGQKAPAKGSETAQAGGGRVRAVLAPKEAASAATAPAPSGPAPVLRPSTTLGGPSQ</sequence>
<evidence type="ECO:0000259" key="6">
    <source>
        <dbReference type="Pfam" id="PF03968"/>
    </source>
</evidence>
<comment type="subcellular location">
    <subcellularLocation>
        <location evidence="4">Periplasm</location>
    </subcellularLocation>
</comment>
<comment type="similarity">
    <text evidence="4">Belongs to the LptA family.</text>
</comment>
<dbReference type="RefSeq" id="WP_187735051.1">
    <property type="nucleotide sequence ID" value="NZ_CP060790.1"/>
</dbReference>
<proteinExistence type="inferred from homology"/>
<protein>
    <recommendedName>
        <fullName evidence="4">Lipopolysaccharide export system protein LptA</fullName>
    </recommendedName>
</protein>
<keyword evidence="3 4" id="KW-0574">Periplasm</keyword>
<evidence type="ECO:0000313" key="8">
    <source>
        <dbReference type="Proteomes" id="UP000516057"/>
    </source>
</evidence>
<dbReference type="PANTHER" id="PTHR36504:SF1">
    <property type="entry name" value="LIPOPOLYSACCHARIDE EXPORT SYSTEM PROTEIN LPTA"/>
    <property type="match status" value="1"/>
</dbReference>
<evidence type="ECO:0000313" key="7">
    <source>
        <dbReference type="EMBL" id="QNP58056.1"/>
    </source>
</evidence>
<dbReference type="Gene3D" id="2.60.450.10">
    <property type="entry name" value="Lipopolysaccharide (LPS) transport protein A like domain"/>
    <property type="match status" value="1"/>
</dbReference>
<dbReference type="NCBIfam" id="TIGR03002">
    <property type="entry name" value="outer_YhbN_LptA"/>
    <property type="match status" value="1"/>
</dbReference>
<dbReference type="GO" id="GO:0017089">
    <property type="term" value="F:glycolipid transfer activity"/>
    <property type="evidence" value="ECO:0007669"/>
    <property type="project" value="TreeGrafter"/>
</dbReference>
<dbReference type="InterPro" id="IPR052037">
    <property type="entry name" value="LPS_export_LptA"/>
</dbReference>
<evidence type="ECO:0000256" key="5">
    <source>
        <dbReference type="SAM" id="MobiDB-lite"/>
    </source>
</evidence>
<keyword evidence="8" id="KW-1185">Reference proteome</keyword>
<dbReference type="AlphaFoldDB" id="A0A7H0HBZ0"/>
<evidence type="ECO:0000256" key="4">
    <source>
        <dbReference type="HAMAP-Rule" id="MF_01914"/>
    </source>
</evidence>
<keyword evidence="1 4" id="KW-0813">Transport</keyword>
<dbReference type="EMBL" id="CP060790">
    <property type="protein sequence ID" value="QNP58056.1"/>
    <property type="molecule type" value="Genomic_DNA"/>
</dbReference>
<dbReference type="GO" id="GO:0043165">
    <property type="term" value="P:Gram-negative-bacterium-type cell outer membrane assembly"/>
    <property type="evidence" value="ECO:0007669"/>
    <property type="project" value="UniProtKB-UniRule"/>
</dbReference>
<feature type="domain" description="Organic solvent tolerance-like N-terminal" evidence="6">
    <location>
        <begin position="33"/>
        <end position="153"/>
    </location>
</feature>
<feature type="chain" id="PRO_5029067051" description="Lipopolysaccharide export system protein LptA" evidence="4">
    <location>
        <begin position="24"/>
        <end position="215"/>
    </location>
</feature>
<evidence type="ECO:0000256" key="3">
    <source>
        <dbReference type="ARBA" id="ARBA00022764"/>
    </source>
</evidence>
<dbReference type="GO" id="GO:0030288">
    <property type="term" value="C:outer membrane-bounded periplasmic space"/>
    <property type="evidence" value="ECO:0007669"/>
    <property type="project" value="TreeGrafter"/>
</dbReference>
<dbReference type="HAMAP" id="MF_01914">
    <property type="entry name" value="LPS_assembly_LptA"/>
    <property type="match status" value="1"/>
</dbReference>
<dbReference type="InterPro" id="IPR014340">
    <property type="entry name" value="LptA"/>
</dbReference>
<dbReference type="PANTHER" id="PTHR36504">
    <property type="entry name" value="LIPOPOLYSACCHARIDE EXPORT SYSTEM PROTEIN LPTA"/>
    <property type="match status" value="1"/>
</dbReference>
<dbReference type="GO" id="GO:0009279">
    <property type="term" value="C:cell outer membrane"/>
    <property type="evidence" value="ECO:0007669"/>
    <property type="project" value="TreeGrafter"/>
</dbReference>
<dbReference type="GO" id="GO:0001530">
    <property type="term" value="F:lipopolysaccharide binding"/>
    <property type="evidence" value="ECO:0007669"/>
    <property type="project" value="InterPro"/>
</dbReference>
<feature type="compositionally biased region" description="Polar residues" evidence="5">
    <location>
        <begin position="206"/>
        <end position="215"/>
    </location>
</feature>
<accession>A0A7H0HBZ0</accession>
<gene>
    <name evidence="4 7" type="primary">lptA</name>
    <name evidence="7" type="ORF">H9L24_13200</name>
</gene>
<feature type="signal peptide" evidence="4">
    <location>
        <begin position="1"/>
        <end position="23"/>
    </location>
</feature>
<reference evidence="7 8" key="1">
    <citation type="submission" date="2020-08" db="EMBL/GenBank/DDBJ databases">
        <title>Genome sequence of Acidovorax monticola KACC 19171T.</title>
        <authorList>
            <person name="Hyun D.-W."/>
            <person name="Bae J.-W."/>
        </authorList>
    </citation>
    <scope>NUCLEOTIDE SEQUENCE [LARGE SCALE GENOMIC DNA]</scope>
    <source>
        <strain evidence="7 8">KACC 19171</strain>
    </source>
</reference>
<dbReference type="KEGG" id="amon:H9L24_13200"/>
<name>A0A7H0HBZ0_9BURK</name>
<dbReference type="Proteomes" id="UP000516057">
    <property type="component" value="Chromosome"/>
</dbReference>
<organism evidence="7 8">
    <name type="scientific">Paenacidovorax monticola</name>
    <dbReference type="NCBI Taxonomy" id="1926868"/>
    <lineage>
        <taxon>Bacteria</taxon>
        <taxon>Pseudomonadati</taxon>
        <taxon>Pseudomonadota</taxon>
        <taxon>Betaproteobacteria</taxon>
        <taxon>Burkholderiales</taxon>
        <taxon>Comamonadaceae</taxon>
        <taxon>Paenacidovorax</taxon>
    </lineage>
</organism>
<dbReference type="Pfam" id="PF03968">
    <property type="entry name" value="LptD_N"/>
    <property type="match status" value="1"/>
</dbReference>
<feature type="region of interest" description="Disordered" evidence="5">
    <location>
        <begin position="186"/>
        <end position="215"/>
    </location>
</feature>
<dbReference type="GO" id="GO:0015920">
    <property type="term" value="P:lipopolysaccharide transport"/>
    <property type="evidence" value="ECO:0007669"/>
    <property type="project" value="UniProtKB-UniRule"/>
</dbReference>
<evidence type="ECO:0000256" key="2">
    <source>
        <dbReference type="ARBA" id="ARBA00022729"/>
    </source>
</evidence>
<comment type="function">
    <text evidence="4">Involved in the assembly of lipopolysaccharide (LPS). Required for the translocation of LPS from the inner membrane to the outer membrane.</text>
</comment>
<keyword evidence="2 4" id="KW-0732">Signal</keyword>